<dbReference type="Gene3D" id="3.40.630.10">
    <property type="entry name" value="Zn peptidases"/>
    <property type="match status" value="1"/>
</dbReference>
<dbReference type="InterPro" id="IPR002933">
    <property type="entry name" value="Peptidase_M20"/>
</dbReference>
<reference evidence="1" key="1">
    <citation type="journal article" date="2013" name="Extremophiles">
        <title>Proteinivorax tanatarense gen. nov., sp. nov., an anaerobic, haloalkaliphilic, proteolytic bacterium isolated from a decaying algal bloom, and proposal of Proteinivoraceae fam. nov.</title>
        <authorList>
            <person name="Kevbrin V."/>
            <person name="Boltyanskaya Y."/>
            <person name="Zhilina T."/>
            <person name="Kolganova T."/>
            <person name="Lavrentjeva E."/>
            <person name="Kuznetsov B."/>
        </authorList>
    </citation>
    <scope>NUCLEOTIDE SEQUENCE</scope>
    <source>
        <strain evidence="1">Z-910T</strain>
    </source>
</reference>
<organism evidence="1">
    <name type="scientific">Proteinivorax tanatarense</name>
    <dbReference type="NCBI Taxonomy" id="1260629"/>
    <lineage>
        <taxon>Bacteria</taxon>
        <taxon>Bacillati</taxon>
        <taxon>Bacillota</taxon>
        <taxon>Clostridia</taxon>
        <taxon>Eubacteriales</taxon>
        <taxon>Proteinivoracaceae</taxon>
        <taxon>Proteinivorax</taxon>
    </lineage>
</organism>
<dbReference type="InterPro" id="IPR012166">
    <property type="entry name" value="Uncharacterised_RocB"/>
</dbReference>
<dbReference type="InterPro" id="IPR050072">
    <property type="entry name" value="Peptidase_M20A"/>
</dbReference>
<reference evidence="1" key="2">
    <citation type="submission" date="2024-06" db="EMBL/GenBank/DDBJ databases">
        <authorList>
            <person name="Petrova K.O."/>
            <person name="Toshchakov S.V."/>
            <person name="Boltjanskaja Y.V."/>
            <person name="Kevbrin V."/>
        </authorList>
    </citation>
    <scope>NUCLEOTIDE SEQUENCE</scope>
    <source>
        <strain evidence="1">Z-910T</strain>
    </source>
</reference>
<accession>A0AAU7VL56</accession>
<name>A0AAU7VL56_9FIRM</name>
<sequence length="552" mass="63612">MFSKKEQQTIASLFYKLVSVRSDTNSIYEPIIEDLILNWFKQRNYFKEHSEHVGTFPLPDDALRREVVWALVKGQSKKTVVLINHHDAIGIEEFGKFRDVAFRPDELKEKLKEKKRKSKSLIQDFENDHWIFGRGTADMKAGVALQMGVVDKFSELRNFNGNILFISVPDEETISKGMISAISLMDELSNKHQLDYILAINSEPYFNNVKDKAIMFEGSVGKIMPIVYIKGVKSHIGDPYAGVSPSMILANIQRKTELNPKMCDVYHRDATPPPIWVHLKDRKKVYDASIPEAAVGFFNWLTFTKQPTDILNDLSNFCTEAMDQTISDIELSYRQYCRMNNEKFEPLDYEPEVLSFSEAYKLAVEENGDKFEKAYKEKLEEAKEDFHSKKITLPEVAVKLIEFTVESISISDPLIIIALSGPFYPHINNQLLKGGQKFDLEERLNRICSKFYPIQYQSNQYFMGISDLSYCGFIGQDKDVNAIKQNSPGWDNVYKIPFDKLKKHNMQVVNIGPWGKDLHKTTERVYGPDVFERIPTIIFELINELLEGKDEV</sequence>
<dbReference type="RefSeq" id="WP_350343613.1">
    <property type="nucleotide sequence ID" value="NZ_CP158367.1"/>
</dbReference>
<protein>
    <submittedName>
        <fullName evidence="1">M20/M25/M40 family metallo-hydrolase</fullName>
    </submittedName>
</protein>
<proteinExistence type="predicted"/>
<dbReference type="GO" id="GO:0016787">
    <property type="term" value="F:hydrolase activity"/>
    <property type="evidence" value="ECO:0007669"/>
    <property type="project" value="InterPro"/>
</dbReference>
<dbReference type="PANTHER" id="PTHR43808:SF27">
    <property type="entry name" value="PROTEIN ROCB"/>
    <property type="match status" value="1"/>
</dbReference>
<gene>
    <name evidence="1" type="ORF">PRVXT_002925</name>
</gene>
<dbReference type="SUPFAM" id="SSF53187">
    <property type="entry name" value="Zn-dependent exopeptidases"/>
    <property type="match status" value="1"/>
</dbReference>
<dbReference type="EMBL" id="CP158367">
    <property type="protein sequence ID" value="XBX74864.1"/>
    <property type="molecule type" value="Genomic_DNA"/>
</dbReference>
<dbReference type="AlphaFoldDB" id="A0AAU7VL56"/>
<dbReference type="PIRSF" id="PIRSF010386">
    <property type="entry name" value="RocB"/>
    <property type="match status" value="1"/>
</dbReference>
<evidence type="ECO:0000313" key="1">
    <source>
        <dbReference type="EMBL" id="XBX74864.1"/>
    </source>
</evidence>
<dbReference type="Pfam" id="PF01546">
    <property type="entry name" value="Peptidase_M20"/>
    <property type="match status" value="1"/>
</dbReference>
<dbReference type="PANTHER" id="PTHR43808">
    <property type="entry name" value="ACETYLORNITHINE DEACETYLASE"/>
    <property type="match status" value="1"/>
</dbReference>